<keyword evidence="2" id="KW-1185">Reference proteome</keyword>
<dbReference type="GO" id="GO:0009061">
    <property type="term" value="P:anaerobic respiration"/>
    <property type="evidence" value="ECO:0007669"/>
    <property type="project" value="InterPro"/>
</dbReference>
<dbReference type="Gene3D" id="3.90.10.10">
    <property type="entry name" value="Cytochrome C3"/>
    <property type="match status" value="1"/>
</dbReference>
<dbReference type="KEGG" id="aup:AsAng_0055450"/>
<evidence type="ECO:0000313" key="2">
    <source>
        <dbReference type="Proteomes" id="UP001060919"/>
    </source>
</evidence>
<evidence type="ECO:0000313" key="1">
    <source>
        <dbReference type="EMBL" id="BDS14763.1"/>
    </source>
</evidence>
<dbReference type="AlphaFoldDB" id="A0A915YL39"/>
<sequence length="222" mass="24449">MKKAFVIFLFISLIVGGKIVVDSALTGAMEGVDMSIQEKEKKLSVVEDGLSEHQETYNQMSIEDYTGRSLASYYKNRAYNGAPPTIPHPVANEMSIGGNTCLQCHQKGGFVNKYNAFAPVTPHPEKINCVQCHAAVKTNESFRASNWETIKNAAPILGQQAMEGSPPVIPHELTNFRDKNCLSCHAGPSAPKEIRVSHPERLNCVQCHAQQQASDVFYKTIK</sequence>
<name>A0A915YL39_9BACT</name>
<dbReference type="SUPFAM" id="SSF48695">
    <property type="entry name" value="Multiheme cytochromes"/>
    <property type="match status" value="1"/>
</dbReference>
<dbReference type="EMBL" id="AP026867">
    <property type="protein sequence ID" value="BDS14763.1"/>
    <property type="molecule type" value="Genomic_DNA"/>
</dbReference>
<proteinExistence type="predicted"/>
<reference evidence="1" key="1">
    <citation type="submission" date="2022-09" db="EMBL/GenBank/DDBJ databases">
        <title>Aureispira anguillicida sp. nov., isolated from Leptocephalus of Japanese eel Anguilla japonica.</title>
        <authorList>
            <person name="Yuasa K."/>
            <person name="Mekata T."/>
            <person name="Ikunari K."/>
        </authorList>
    </citation>
    <scope>NUCLEOTIDE SEQUENCE</scope>
    <source>
        <strain evidence="1">EL160426</strain>
    </source>
</reference>
<dbReference type="RefSeq" id="WP_264789972.1">
    <property type="nucleotide sequence ID" value="NZ_AP026867.1"/>
</dbReference>
<dbReference type="Proteomes" id="UP001060919">
    <property type="component" value="Chromosome"/>
</dbReference>
<dbReference type="InterPro" id="IPR005591">
    <property type="entry name" value="NapB"/>
</dbReference>
<dbReference type="Pfam" id="PF03892">
    <property type="entry name" value="NapB"/>
    <property type="match status" value="1"/>
</dbReference>
<organism evidence="1 2">
    <name type="scientific">Aureispira anguillae</name>
    <dbReference type="NCBI Taxonomy" id="2864201"/>
    <lineage>
        <taxon>Bacteria</taxon>
        <taxon>Pseudomonadati</taxon>
        <taxon>Bacteroidota</taxon>
        <taxon>Saprospiria</taxon>
        <taxon>Saprospirales</taxon>
        <taxon>Saprospiraceae</taxon>
        <taxon>Aureispira</taxon>
    </lineage>
</organism>
<accession>A0A915YL39</accession>
<dbReference type="InterPro" id="IPR036280">
    <property type="entry name" value="Multihaem_cyt_sf"/>
</dbReference>
<protein>
    <submittedName>
        <fullName evidence="1">Nitrate reductase cytochrome c-type subunit</fullName>
    </submittedName>
</protein>
<gene>
    <name evidence="1" type="ORF">AsAng_0055450</name>
</gene>